<sequence length="279" mass="28628">MGGDGGTHGVGATARPVPRARVWRLLLVTTLALGPAAGCAVPPGDAAPPGPTTGAPATAGRGAGPTTTRTHPPPVPTAASSPSPSPSPEPPAFEASVGPITPELAARMHASWRPGCPVPLEDLRHVTVRHHDMAGAVVTGELVVHADVADGLVEVFRTLFDARLPLTSVRLVDDFGADDDASMAADNTSAFNCRAVTGGSGWSEHAYGRAVDVNPVENPYVRGGTVLPPAGAAFVDRPDAPGVVHDGDAVVRAFAEHGWAWGGHWSSPKDYQHFSTTGR</sequence>
<name>A0ABQ4DAC1_9CELL</name>
<dbReference type="SUPFAM" id="SSF55166">
    <property type="entry name" value="Hedgehog/DD-peptidase"/>
    <property type="match status" value="1"/>
</dbReference>
<gene>
    <name evidence="3" type="ORF">Col01nite_18370</name>
</gene>
<feature type="region of interest" description="Disordered" evidence="1">
    <location>
        <begin position="43"/>
        <end position="97"/>
    </location>
</feature>
<feature type="compositionally biased region" description="Low complexity" evidence="1">
    <location>
        <begin position="52"/>
        <end position="70"/>
    </location>
</feature>
<protein>
    <recommendedName>
        <fullName evidence="2">Peptidase M15C domain-containing protein</fullName>
    </recommendedName>
</protein>
<keyword evidence="4" id="KW-1185">Reference proteome</keyword>
<evidence type="ECO:0000259" key="2">
    <source>
        <dbReference type="Pfam" id="PF13539"/>
    </source>
</evidence>
<dbReference type="Proteomes" id="UP000618382">
    <property type="component" value="Unassembled WGS sequence"/>
</dbReference>
<comment type="caution">
    <text evidence="3">The sequence shown here is derived from an EMBL/GenBank/DDBJ whole genome shotgun (WGS) entry which is preliminary data.</text>
</comment>
<proteinExistence type="predicted"/>
<evidence type="ECO:0000313" key="3">
    <source>
        <dbReference type="EMBL" id="GIG32678.1"/>
    </source>
</evidence>
<dbReference type="InterPro" id="IPR039561">
    <property type="entry name" value="Peptidase_M15C"/>
</dbReference>
<evidence type="ECO:0000256" key="1">
    <source>
        <dbReference type="SAM" id="MobiDB-lite"/>
    </source>
</evidence>
<evidence type="ECO:0000313" key="4">
    <source>
        <dbReference type="Proteomes" id="UP000618382"/>
    </source>
</evidence>
<feature type="domain" description="Peptidase M15C" evidence="2">
    <location>
        <begin position="198"/>
        <end position="275"/>
    </location>
</feature>
<dbReference type="Pfam" id="PF13539">
    <property type="entry name" value="Peptidase_M15_4"/>
    <property type="match status" value="1"/>
</dbReference>
<dbReference type="EMBL" id="BONN01000004">
    <property type="protein sequence ID" value="GIG32678.1"/>
    <property type="molecule type" value="Genomic_DNA"/>
</dbReference>
<dbReference type="InterPro" id="IPR009045">
    <property type="entry name" value="Zn_M74/Hedgehog-like"/>
</dbReference>
<dbReference type="Gene3D" id="3.30.1380.10">
    <property type="match status" value="1"/>
</dbReference>
<organism evidence="3 4">
    <name type="scientific">Cellulomonas oligotrophica</name>
    <dbReference type="NCBI Taxonomy" id="931536"/>
    <lineage>
        <taxon>Bacteria</taxon>
        <taxon>Bacillati</taxon>
        <taxon>Actinomycetota</taxon>
        <taxon>Actinomycetes</taxon>
        <taxon>Micrococcales</taxon>
        <taxon>Cellulomonadaceae</taxon>
        <taxon>Cellulomonas</taxon>
    </lineage>
</organism>
<reference evidence="3 4" key="1">
    <citation type="submission" date="2021-01" db="EMBL/GenBank/DDBJ databases">
        <title>Whole genome shotgun sequence of Cellulomonas oligotrophica NBRC 109435.</title>
        <authorList>
            <person name="Komaki H."/>
            <person name="Tamura T."/>
        </authorList>
    </citation>
    <scope>NUCLEOTIDE SEQUENCE [LARGE SCALE GENOMIC DNA]</scope>
    <source>
        <strain evidence="3 4">NBRC 109435</strain>
    </source>
</reference>
<accession>A0ABQ4DAC1</accession>